<evidence type="ECO:0000256" key="3">
    <source>
        <dbReference type="ARBA" id="ARBA00022679"/>
    </source>
</evidence>
<dbReference type="Gene3D" id="3.40.50.150">
    <property type="entry name" value="Vaccinia Virus protein VP39"/>
    <property type="match status" value="1"/>
</dbReference>
<dbReference type="STRING" id="27342.A0A0H2S4Y4"/>
<dbReference type="InterPro" id="IPR003333">
    <property type="entry name" value="CMAS"/>
</dbReference>
<keyword evidence="7" id="KW-1185">Reference proteome</keyword>
<comment type="similarity">
    <text evidence="1">Belongs to the CFA/CMAS family.</text>
</comment>
<evidence type="ECO:0000256" key="5">
    <source>
        <dbReference type="ARBA" id="ARBA00023098"/>
    </source>
</evidence>
<dbReference type="Pfam" id="PF02353">
    <property type="entry name" value="CMAS"/>
    <property type="match status" value="2"/>
</dbReference>
<dbReference type="InterPro" id="IPR050723">
    <property type="entry name" value="CFA/CMAS"/>
</dbReference>
<dbReference type="AlphaFoldDB" id="A0A0H2S4Y4"/>
<sequence length="542" mass="61396">MPVGRILHSAWQSVSTPMLPMLTWLAEMAVVSVLDNIEEGNLRIITSSQVYSFGKSPRKQFGFRESGEPGRVVLRVKEETFWLRLCLMGDLGFSEAYMYGEVVCDDLIPLFLIFLQNKSRLEQLNSRFSFLSSIPQKITSYRFLNTLSNSRSNISAHYDISNDMFAGFLSKDMTYSCAIFEELDSDSDRACVRRQNNVSVAESSIIGLHTNKTNGVLKINGAAKSDCLHEGQHANGVNGINGVHKLNGDEANSVSIESEDEYDELEEAQLRKIDHIIRLANIQPGHRVLEIGSGWGSLSLRIATNPAFAGVTVDTITLSSQQLAWARKRMADAGPDVESRVNVHLMDYRAMPKEWEGRFDRLVSVEMLEAVGKEFMEEYWRVVDWALKKEGGVGVVQSITIPESRYEKYSSEIDFIRKWVFPGGMLPSVSFIHQTLTAGSKGRLIVESISNIGPHYARTLREWRQRFLDKFDDIIAPALREEHPEIMRAGAEQADREIEVFKRKWIYYSCYCEVGFTMRILGDHIVTFTREGNTSYGCNVFN</sequence>
<dbReference type="SUPFAM" id="SSF53335">
    <property type="entry name" value="S-adenosyl-L-methionine-dependent methyltransferases"/>
    <property type="match status" value="1"/>
</dbReference>
<reference evidence="6 7" key="1">
    <citation type="submission" date="2015-04" db="EMBL/GenBank/DDBJ databases">
        <title>Complete genome sequence of Schizopora paradoxa KUC8140, a cosmopolitan wood degrader in East Asia.</title>
        <authorList>
            <consortium name="DOE Joint Genome Institute"/>
            <person name="Min B."/>
            <person name="Park H."/>
            <person name="Jang Y."/>
            <person name="Kim J.-J."/>
            <person name="Kim K.H."/>
            <person name="Pangilinan J."/>
            <person name="Lipzen A."/>
            <person name="Riley R."/>
            <person name="Grigoriev I.V."/>
            <person name="Spatafora J.W."/>
            <person name="Choi I.-G."/>
        </authorList>
    </citation>
    <scope>NUCLEOTIDE SEQUENCE [LARGE SCALE GENOMIC DNA]</scope>
    <source>
        <strain evidence="6 7">KUC8140</strain>
    </source>
</reference>
<dbReference type="GO" id="GO:0008610">
    <property type="term" value="P:lipid biosynthetic process"/>
    <property type="evidence" value="ECO:0007669"/>
    <property type="project" value="InterPro"/>
</dbReference>
<keyword evidence="3" id="KW-0808">Transferase</keyword>
<name>A0A0H2S4Y4_9AGAM</name>
<dbReference type="InParanoid" id="A0A0H2S4Y4"/>
<evidence type="ECO:0000313" key="6">
    <source>
        <dbReference type="EMBL" id="KLO16738.1"/>
    </source>
</evidence>
<evidence type="ECO:0000313" key="7">
    <source>
        <dbReference type="Proteomes" id="UP000053477"/>
    </source>
</evidence>
<accession>A0A0H2S4Y4</accession>
<keyword evidence="4" id="KW-0949">S-adenosyl-L-methionine</keyword>
<evidence type="ECO:0000256" key="4">
    <source>
        <dbReference type="ARBA" id="ARBA00022691"/>
    </source>
</evidence>
<dbReference type="GO" id="GO:0032259">
    <property type="term" value="P:methylation"/>
    <property type="evidence" value="ECO:0007669"/>
    <property type="project" value="UniProtKB-KW"/>
</dbReference>
<dbReference type="GO" id="GO:0008168">
    <property type="term" value="F:methyltransferase activity"/>
    <property type="evidence" value="ECO:0007669"/>
    <property type="project" value="UniProtKB-KW"/>
</dbReference>
<dbReference type="PIRSF" id="PIRSF003085">
    <property type="entry name" value="CMAS"/>
    <property type="match status" value="1"/>
</dbReference>
<keyword evidence="2" id="KW-0489">Methyltransferase</keyword>
<dbReference type="PANTHER" id="PTHR43667">
    <property type="entry name" value="CYCLOPROPANE-FATTY-ACYL-PHOSPHOLIPID SYNTHASE"/>
    <property type="match status" value="1"/>
</dbReference>
<proteinExistence type="inferred from homology"/>
<dbReference type="Proteomes" id="UP000053477">
    <property type="component" value="Unassembled WGS sequence"/>
</dbReference>
<evidence type="ECO:0000256" key="2">
    <source>
        <dbReference type="ARBA" id="ARBA00022603"/>
    </source>
</evidence>
<evidence type="ECO:0000256" key="1">
    <source>
        <dbReference type="ARBA" id="ARBA00010815"/>
    </source>
</evidence>
<dbReference type="CDD" id="cd02440">
    <property type="entry name" value="AdoMet_MTases"/>
    <property type="match status" value="1"/>
</dbReference>
<dbReference type="InterPro" id="IPR029063">
    <property type="entry name" value="SAM-dependent_MTases_sf"/>
</dbReference>
<keyword evidence="5" id="KW-0443">Lipid metabolism</keyword>
<organism evidence="6 7">
    <name type="scientific">Schizopora paradoxa</name>
    <dbReference type="NCBI Taxonomy" id="27342"/>
    <lineage>
        <taxon>Eukaryota</taxon>
        <taxon>Fungi</taxon>
        <taxon>Dikarya</taxon>
        <taxon>Basidiomycota</taxon>
        <taxon>Agaricomycotina</taxon>
        <taxon>Agaricomycetes</taxon>
        <taxon>Hymenochaetales</taxon>
        <taxon>Schizoporaceae</taxon>
        <taxon>Schizopora</taxon>
    </lineage>
</organism>
<protein>
    <submittedName>
        <fullName evidence="6">Cyclopropane-fatty-acyl-phospholipid synthase</fullName>
    </submittedName>
</protein>
<dbReference type="EMBL" id="KQ085912">
    <property type="protein sequence ID" value="KLO16738.1"/>
    <property type="molecule type" value="Genomic_DNA"/>
</dbReference>
<dbReference type="OrthoDB" id="8300214at2759"/>
<gene>
    <name evidence="6" type="ORF">SCHPADRAFT_901231</name>
</gene>
<dbReference type="PANTHER" id="PTHR43667:SF2">
    <property type="entry name" value="FATTY ACID C-METHYL TRANSFERASE"/>
    <property type="match status" value="1"/>
</dbReference>